<dbReference type="Proteomes" id="UP001058003">
    <property type="component" value="Chromosome"/>
</dbReference>
<sequence>MTMPPDSGWTVPPPPPLPPNGQDRPIHGRKVAAGLGIAAGGQVLAIGVGVLVTILLASSDNSENALLGVYLEMLLQLVLFVACLVVGIVWIARRDRGLGIGILIGWAVSVIVFPVAGIGVCIALVNANSGTV</sequence>
<dbReference type="KEGG" id="daur:Daura_07325"/>
<name>A0A9Q9IHZ3_9ACTN</name>
<accession>A0A9Q9IHZ3</accession>
<feature type="region of interest" description="Disordered" evidence="1">
    <location>
        <begin position="1"/>
        <end position="23"/>
    </location>
</feature>
<keyword evidence="2" id="KW-0472">Membrane</keyword>
<gene>
    <name evidence="3" type="ORF">Daura_07325</name>
</gene>
<reference evidence="3" key="1">
    <citation type="submission" date="2021-04" db="EMBL/GenBank/DDBJ databases">
        <title>Dactylosporangium aurantiacum NRRL B-8018 full assembly.</title>
        <authorList>
            <person name="Hartkoorn R.C."/>
            <person name="Beaudoing E."/>
            <person name="Hot D."/>
        </authorList>
    </citation>
    <scope>NUCLEOTIDE SEQUENCE</scope>
    <source>
        <strain evidence="3">NRRL B-8018</strain>
    </source>
</reference>
<evidence type="ECO:0008006" key="5">
    <source>
        <dbReference type="Google" id="ProtNLM"/>
    </source>
</evidence>
<keyword evidence="2" id="KW-1133">Transmembrane helix</keyword>
<organism evidence="3 4">
    <name type="scientific">Dactylosporangium aurantiacum</name>
    <dbReference type="NCBI Taxonomy" id="35754"/>
    <lineage>
        <taxon>Bacteria</taxon>
        <taxon>Bacillati</taxon>
        <taxon>Actinomycetota</taxon>
        <taxon>Actinomycetes</taxon>
        <taxon>Micromonosporales</taxon>
        <taxon>Micromonosporaceae</taxon>
        <taxon>Dactylosporangium</taxon>
    </lineage>
</organism>
<evidence type="ECO:0000313" key="4">
    <source>
        <dbReference type="Proteomes" id="UP001058003"/>
    </source>
</evidence>
<proteinExistence type="predicted"/>
<evidence type="ECO:0000256" key="1">
    <source>
        <dbReference type="SAM" id="MobiDB-lite"/>
    </source>
</evidence>
<keyword evidence="4" id="KW-1185">Reference proteome</keyword>
<feature type="transmembrane region" description="Helical" evidence="2">
    <location>
        <begin position="69"/>
        <end position="91"/>
    </location>
</feature>
<feature type="transmembrane region" description="Helical" evidence="2">
    <location>
        <begin position="103"/>
        <end position="125"/>
    </location>
</feature>
<dbReference type="RefSeq" id="WP_033357767.1">
    <property type="nucleotide sequence ID" value="NZ_CP073767.1"/>
</dbReference>
<evidence type="ECO:0000256" key="2">
    <source>
        <dbReference type="SAM" id="Phobius"/>
    </source>
</evidence>
<dbReference type="EMBL" id="CP073767">
    <property type="protein sequence ID" value="UWZ55996.1"/>
    <property type="molecule type" value="Genomic_DNA"/>
</dbReference>
<dbReference type="AlphaFoldDB" id="A0A9Q9IHZ3"/>
<feature type="transmembrane region" description="Helical" evidence="2">
    <location>
        <begin position="31"/>
        <end position="57"/>
    </location>
</feature>
<keyword evidence="2" id="KW-0812">Transmembrane</keyword>
<protein>
    <recommendedName>
        <fullName evidence="5">DUF4064 domain-containing protein</fullName>
    </recommendedName>
</protein>
<evidence type="ECO:0000313" key="3">
    <source>
        <dbReference type="EMBL" id="UWZ55996.1"/>
    </source>
</evidence>